<dbReference type="PROSITE" id="PS50089">
    <property type="entry name" value="ZF_RING_2"/>
    <property type="match status" value="1"/>
</dbReference>
<feature type="region of interest" description="Disordered" evidence="2">
    <location>
        <begin position="60"/>
        <end position="83"/>
    </location>
</feature>
<accession>A0AA41V7X3</accession>
<dbReference type="Gene3D" id="3.30.40.10">
    <property type="entry name" value="Zinc/RING finger domain, C3HC4 (zinc finger)"/>
    <property type="match status" value="1"/>
</dbReference>
<dbReference type="SUPFAM" id="SSF57850">
    <property type="entry name" value="RING/U-box"/>
    <property type="match status" value="1"/>
</dbReference>
<dbReference type="SMART" id="SM00184">
    <property type="entry name" value="RING"/>
    <property type="match status" value="1"/>
</dbReference>
<dbReference type="PANTHER" id="PTHR31150">
    <property type="entry name" value="EXPRESSED PROTEIN"/>
    <property type="match status" value="1"/>
</dbReference>
<evidence type="ECO:0000256" key="2">
    <source>
        <dbReference type="SAM" id="MobiDB-lite"/>
    </source>
</evidence>
<keyword evidence="5" id="KW-1185">Reference proteome</keyword>
<keyword evidence="1" id="KW-0479">Metal-binding</keyword>
<keyword evidence="1" id="KW-0863">Zinc-finger</keyword>
<dbReference type="InterPro" id="IPR013083">
    <property type="entry name" value="Znf_RING/FYVE/PHD"/>
</dbReference>
<keyword evidence="1" id="KW-0862">Zinc</keyword>
<name>A0AA41V7X3_PAPNU</name>
<dbReference type="InterPro" id="IPR001841">
    <property type="entry name" value="Znf_RING"/>
</dbReference>
<evidence type="ECO:0000313" key="5">
    <source>
        <dbReference type="Proteomes" id="UP001177140"/>
    </source>
</evidence>
<comment type="caution">
    <text evidence="4">The sequence shown here is derived from an EMBL/GenBank/DDBJ whole genome shotgun (WGS) entry which is preliminary data.</text>
</comment>
<gene>
    <name evidence="4" type="ORF">MKW94_022470</name>
</gene>
<evidence type="ECO:0000256" key="1">
    <source>
        <dbReference type="PROSITE-ProRule" id="PRU00175"/>
    </source>
</evidence>
<reference evidence="4" key="1">
    <citation type="submission" date="2022-03" db="EMBL/GenBank/DDBJ databases">
        <title>A functionally conserved STORR gene fusion in Papaver species that diverged 16.8 million years ago.</title>
        <authorList>
            <person name="Catania T."/>
        </authorList>
    </citation>
    <scope>NUCLEOTIDE SEQUENCE</scope>
    <source>
        <strain evidence="4">S-191538</strain>
    </source>
</reference>
<dbReference type="AlphaFoldDB" id="A0AA41V7X3"/>
<dbReference type="Proteomes" id="UP001177140">
    <property type="component" value="Unassembled WGS sequence"/>
</dbReference>
<feature type="domain" description="RING-type" evidence="3">
    <location>
        <begin position="293"/>
        <end position="348"/>
    </location>
</feature>
<protein>
    <recommendedName>
        <fullName evidence="3">RING-type domain-containing protein</fullName>
    </recommendedName>
</protein>
<evidence type="ECO:0000313" key="4">
    <source>
        <dbReference type="EMBL" id="MCL7038165.1"/>
    </source>
</evidence>
<dbReference type="EMBL" id="JAJJMA010187637">
    <property type="protein sequence ID" value="MCL7038165.1"/>
    <property type="molecule type" value="Genomic_DNA"/>
</dbReference>
<organism evidence="4 5">
    <name type="scientific">Papaver nudicaule</name>
    <name type="common">Iceland poppy</name>
    <dbReference type="NCBI Taxonomy" id="74823"/>
    <lineage>
        <taxon>Eukaryota</taxon>
        <taxon>Viridiplantae</taxon>
        <taxon>Streptophyta</taxon>
        <taxon>Embryophyta</taxon>
        <taxon>Tracheophyta</taxon>
        <taxon>Spermatophyta</taxon>
        <taxon>Magnoliopsida</taxon>
        <taxon>Ranunculales</taxon>
        <taxon>Papaveraceae</taxon>
        <taxon>Papaveroideae</taxon>
        <taxon>Papaver</taxon>
    </lineage>
</organism>
<evidence type="ECO:0000259" key="3">
    <source>
        <dbReference type="PROSITE" id="PS50089"/>
    </source>
</evidence>
<dbReference type="PANTHER" id="PTHR31150:SF6">
    <property type="entry name" value="ZINC ION BINDING PROTEIN"/>
    <property type="match status" value="1"/>
</dbReference>
<sequence length="356" mass="38025">MVTAGANINLSYVNHDQIEQRGSNQVKAAVPFNIPTCHPTLGLWNDKLSTCSPSGIYRRTPSNDVIANSSSSGQSLGYSDAPSGQSVPIQAGLIANEQARRAVRISRSATQFHYFAPSPVYHAHMGNFLASNSKVLPSLRSTSGSGQTGQPVDVRFLHAQQANGGALHVPLTGKRSADGGYMSQSVKLPRRLSAADLPVAMADPTTNKGVTKLVPVAIEKVAKPVPLLNKEAVKPVPVKPSGNNNPASAVTNSPLYPRAEATELARLLSSLPSHEHIRWKDPDKSNHIIEENCGICKRNLLYAAKGDYVQPSLPPATAVLPCGHAYHDECLEGVTLLEQAKEPPCISCWISNSENP</sequence>
<proteinExistence type="predicted"/>
<dbReference type="GO" id="GO:0008270">
    <property type="term" value="F:zinc ion binding"/>
    <property type="evidence" value="ECO:0007669"/>
    <property type="project" value="UniProtKB-KW"/>
</dbReference>
<feature type="compositionally biased region" description="Low complexity" evidence="2">
    <location>
        <begin position="69"/>
        <end position="79"/>
    </location>
</feature>